<evidence type="ECO:0000256" key="1">
    <source>
        <dbReference type="ARBA" id="ARBA00009156"/>
    </source>
</evidence>
<dbReference type="InterPro" id="IPR043129">
    <property type="entry name" value="ATPase_NBD"/>
</dbReference>
<reference evidence="6 7" key="1">
    <citation type="journal article" date="2014" name="BMC Genomics">
        <title>Comparison of environmental and isolate Sulfobacillus genomes reveals diverse carbon, sulfur, nitrogen, and hydrogen metabolisms.</title>
        <authorList>
            <person name="Justice N.B."/>
            <person name="Norman A."/>
            <person name="Brown C.T."/>
            <person name="Singh A."/>
            <person name="Thomas B.C."/>
            <person name="Banfield J.F."/>
        </authorList>
    </citation>
    <scope>NUCLEOTIDE SEQUENCE [LARGE SCALE GENOMIC DNA]</scope>
    <source>
        <strain evidence="6">AMDSBA1</strain>
    </source>
</reference>
<evidence type="ECO:0008006" key="8">
    <source>
        <dbReference type="Google" id="ProtNLM"/>
    </source>
</evidence>
<dbReference type="AlphaFoldDB" id="A0A2T2XBF2"/>
<gene>
    <name evidence="6" type="ORF">C7B43_01065</name>
</gene>
<dbReference type="GO" id="GO:0005975">
    <property type="term" value="P:carbohydrate metabolic process"/>
    <property type="evidence" value="ECO:0007669"/>
    <property type="project" value="InterPro"/>
</dbReference>
<dbReference type="InterPro" id="IPR018485">
    <property type="entry name" value="FGGY_C"/>
</dbReference>
<feature type="domain" description="Carbohydrate kinase FGGY C-terminal" evidence="5">
    <location>
        <begin position="234"/>
        <end position="418"/>
    </location>
</feature>
<dbReference type="EMBL" id="PXYT01000001">
    <property type="protein sequence ID" value="PSR31841.1"/>
    <property type="molecule type" value="Genomic_DNA"/>
</dbReference>
<dbReference type="Pfam" id="PF02782">
    <property type="entry name" value="FGGY_C"/>
    <property type="match status" value="1"/>
</dbReference>
<dbReference type="Gene3D" id="3.30.420.40">
    <property type="match status" value="2"/>
</dbReference>
<dbReference type="GO" id="GO:0016301">
    <property type="term" value="F:kinase activity"/>
    <property type="evidence" value="ECO:0007669"/>
    <property type="project" value="UniProtKB-KW"/>
</dbReference>
<name>A0A2T2XBF2_9FIRM</name>
<evidence type="ECO:0000313" key="7">
    <source>
        <dbReference type="Proteomes" id="UP000242699"/>
    </source>
</evidence>
<feature type="domain" description="Carbohydrate kinase FGGY N-terminal" evidence="4">
    <location>
        <begin position="6"/>
        <end position="200"/>
    </location>
</feature>
<dbReference type="InterPro" id="IPR050406">
    <property type="entry name" value="FGGY_Carb_Kinase"/>
</dbReference>
<dbReference type="Proteomes" id="UP000242699">
    <property type="component" value="Unassembled WGS sequence"/>
</dbReference>
<dbReference type="PIRSF" id="PIRSF000538">
    <property type="entry name" value="GlpK"/>
    <property type="match status" value="1"/>
</dbReference>
<evidence type="ECO:0000256" key="2">
    <source>
        <dbReference type="ARBA" id="ARBA00022679"/>
    </source>
</evidence>
<comment type="similarity">
    <text evidence="1">Belongs to the FGGY kinase family.</text>
</comment>
<protein>
    <recommendedName>
        <fullName evidence="8">Carbohydrate kinase</fullName>
    </recommendedName>
</protein>
<evidence type="ECO:0000259" key="5">
    <source>
        <dbReference type="Pfam" id="PF02782"/>
    </source>
</evidence>
<keyword evidence="2" id="KW-0808">Transferase</keyword>
<comment type="caution">
    <text evidence="6">The sequence shown here is derived from an EMBL/GenBank/DDBJ whole genome shotgun (WGS) entry which is preliminary data.</text>
</comment>
<accession>A0A2T2XBF2</accession>
<dbReference type="InterPro" id="IPR000577">
    <property type="entry name" value="Carb_kinase_FGGY"/>
</dbReference>
<evidence type="ECO:0000259" key="4">
    <source>
        <dbReference type="Pfam" id="PF00370"/>
    </source>
</evidence>
<dbReference type="PANTHER" id="PTHR43095">
    <property type="entry name" value="SUGAR KINASE"/>
    <property type="match status" value="1"/>
</dbReference>
<sequence length="463" mass="51052">MQPKWVLGIDLGTTHVKALALDNTGQVVFKENLTPRLYTSADGRYEQDPHEIMAMVQSLIKCCRSHASLLSIGLSGAMHTFIAVDEHSEPVTRVWTWMDRRASTAAQRLRTQGTAEQWYQRTGCPVHAMSPAVKWLYFGHFTGALRPVALKDWIFHELTGCWATDFSTAAASGMLALSGVWDEEILNTLRLTPNMLPAIHPWDYNVNDVVLGGTDGALAHYGLNVLLQDHSGVMTWGTSAAIRVSTDALTPQQFMSSGSFAYFLGPMRGYLIGQALSNAGNVMAWTSKVLKMPIEEVIARAVSSIESREPLPLFIPYLFGERSPFWDETRTARFENILPEHDVGHFAGAVVLSLLALIRAAYKRLETSVGPLKSLHTGSNLSPMTPWGRLVTRLFDVPVFSVPDEDASAFGAAKLAARRQGWTVLMDVPEALSQESVENALLPDGWVSRVDDMVSFLHDKNVG</sequence>
<proteinExistence type="inferred from homology"/>
<dbReference type="InterPro" id="IPR018484">
    <property type="entry name" value="FGGY_N"/>
</dbReference>
<evidence type="ECO:0000256" key="3">
    <source>
        <dbReference type="ARBA" id="ARBA00022777"/>
    </source>
</evidence>
<dbReference type="PANTHER" id="PTHR43095:SF2">
    <property type="entry name" value="GLUCONOKINASE"/>
    <property type="match status" value="1"/>
</dbReference>
<dbReference type="Pfam" id="PF00370">
    <property type="entry name" value="FGGY_N"/>
    <property type="match status" value="1"/>
</dbReference>
<keyword evidence="3" id="KW-0418">Kinase</keyword>
<organism evidence="6 7">
    <name type="scientific">Sulfobacillus benefaciens</name>
    <dbReference type="NCBI Taxonomy" id="453960"/>
    <lineage>
        <taxon>Bacteria</taxon>
        <taxon>Bacillati</taxon>
        <taxon>Bacillota</taxon>
        <taxon>Clostridia</taxon>
        <taxon>Eubacteriales</taxon>
        <taxon>Clostridiales Family XVII. Incertae Sedis</taxon>
        <taxon>Sulfobacillus</taxon>
    </lineage>
</organism>
<dbReference type="SUPFAM" id="SSF53067">
    <property type="entry name" value="Actin-like ATPase domain"/>
    <property type="match status" value="2"/>
</dbReference>
<evidence type="ECO:0000313" key="6">
    <source>
        <dbReference type="EMBL" id="PSR31841.1"/>
    </source>
</evidence>